<dbReference type="InterPro" id="IPR036921">
    <property type="entry name" value="PurM-like_N_sf"/>
</dbReference>
<evidence type="ECO:0000313" key="6">
    <source>
        <dbReference type="Proteomes" id="UP000323522"/>
    </source>
</evidence>
<dbReference type="Gene3D" id="3.30.1330.10">
    <property type="entry name" value="PurM-like, N-terminal domain"/>
    <property type="match status" value="1"/>
</dbReference>
<dbReference type="Pfam" id="PF00586">
    <property type="entry name" value="AIRS"/>
    <property type="match status" value="1"/>
</dbReference>
<protein>
    <submittedName>
        <fullName evidence="5">Hydrogenase expression/formation protein HypE</fullName>
    </submittedName>
</protein>
<dbReference type="GO" id="GO:0051604">
    <property type="term" value="P:protein maturation"/>
    <property type="evidence" value="ECO:0007669"/>
    <property type="project" value="TreeGrafter"/>
</dbReference>
<dbReference type="PANTHER" id="PTHR30303">
    <property type="entry name" value="HYDROGENASE ISOENZYMES FORMATION PROTEIN HYPE"/>
    <property type="match status" value="1"/>
</dbReference>
<dbReference type="RefSeq" id="WP_149503880.1">
    <property type="nucleotide sequence ID" value="NZ_CP035708.1"/>
</dbReference>
<dbReference type="EMBL" id="JBEPLS010000001">
    <property type="protein sequence ID" value="MET3602434.1"/>
    <property type="molecule type" value="Genomic_DNA"/>
</dbReference>
<evidence type="ECO:0000313" key="7">
    <source>
        <dbReference type="Proteomes" id="UP001549111"/>
    </source>
</evidence>
<dbReference type="CDD" id="cd02197">
    <property type="entry name" value="HypE"/>
    <property type="match status" value="1"/>
</dbReference>
<feature type="domain" description="PurM-like N-terminal" evidence="2">
    <location>
        <begin position="49"/>
        <end position="163"/>
    </location>
</feature>
<keyword evidence="7" id="KW-1185">Reference proteome</keyword>
<dbReference type="Proteomes" id="UP000323522">
    <property type="component" value="Chromosome"/>
</dbReference>
<dbReference type="PIRSF" id="PIRSF005644">
    <property type="entry name" value="Hdrgns_mtr_HypE"/>
    <property type="match status" value="1"/>
</dbReference>
<dbReference type="SUPFAM" id="SSF56042">
    <property type="entry name" value="PurM C-terminal domain-like"/>
    <property type="match status" value="1"/>
</dbReference>
<gene>
    <name evidence="5" type="primary">hypE</name>
    <name evidence="4" type="ORF">ABIC99_000210</name>
    <name evidence="5" type="ORF">EWH46_10605</name>
</gene>
<dbReference type="InterPro" id="IPR036676">
    <property type="entry name" value="PurM-like_C_sf"/>
</dbReference>
<evidence type="ECO:0000259" key="2">
    <source>
        <dbReference type="Pfam" id="PF00586"/>
    </source>
</evidence>
<sequence>MALRKDYTRPLDLKHGRVDMNHGAGGRASAQLIEALFARAFDNPALREGNDGAVLPAPPAGHRLVLATDAHVISPLFFPGGDIGALSVHGTVNDVAMMGAQPLYLSASFILEEGLPLADLKRIVDSMAAAAREAGVAIVTGDTKVVEQGHGDGVFINTTGAGWLPPGRRLGGDLARPGDVVLVSGPIGDHGVAVLSKRESLEFETEIVSDSAALNGLTAAMLAAVPEGSVRVLRDPTRGGLATTLNEITRQSGTGITLDEAKIPVRAQVEAACELLGLDPLYVACEGRLVAICAPDVADPLLAAMQAHPLGQQAARIGLVTDDPHRFVQMATRFGGRRVVDWLSGEQLPRIC</sequence>
<dbReference type="Pfam" id="PF02769">
    <property type="entry name" value="AIRS_C"/>
    <property type="match status" value="1"/>
</dbReference>
<organism evidence="5 6">
    <name type="scientific">Sphaerotilus sulfidivorans</name>
    <dbReference type="NCBI Taxonomy" id="639200"/>
    <lineage>
        <taxon>Bacteria</taxon>
        <taxon>Pseudomonadati</taxon>
        <taxon>Pseudomonadota</taxon>
        <taxon>Betaproteobacteria</taxon>
        <taxon>Burkholderiales</taxon>
        <taxon>Sphaerotilaceae</taxon>
        <taxon>Sphaerotilus</taxon>
    </lineage>
</organism>
<reference evidence="4 7" key="2">
    <citation type="submission" date="2024-06" db="EMBL/GenBank/DDBJ databases">
        <title>Genomic Encyclopedia of Type Strains, Phase IV (KMG-IV): sequencing the most valuable type-strain genomes for metagenomic binning, comparative biology and taxonomic classification.</title>
        <authorList>
            <person name="Goeker M."/>
        </authorList>
    </citation>
    <scope>NUCLEOTIDE SEQUENCE [LARGE SCALE GENOMIC DNA]</scope>
    <source>
        <strain evidence="4 7">D-501</strain>
    </source>
</reference>
<comment type="similarity">
    <text evidence="1">Belongs to the HypE family.</text>
</comment>
<dbReference type="EMBL" id="CP035708">
    <property type="protein sequence ID" value="QEN01177.1"/>
    <property type="molecule type" value="Genomic_DNA"/>
</dbReference>
<dbReference type="Proteomes" id="UP001549111">
    <property type="component" value="Unassembled WGS sequence"/>
</dbReference>
<evidence type="ECO:0000256" key="1">
    <source>
        <dbReference type="ARBA" id="ARBA00006243"/>
    </source>
</evidence>
<proteinExistence type="inferred from homology"/>
<dbReference type="NCBIfam" id="TIGR02124">
    <property type="entry name" value="hypE"/>
    <property type="match status" value="1"/>
</dbReference>
<dbReference type="SUPFAM" id="SSF55326">
    <property type="entry name" value="PurM N-terminal domain-like"/>
    <property type="match status" value="1"/>
</dbReference>
<evidence type="ECO:0000313" key="5">
    <source>
        <dbReference type="EMBL" id="QEN01177.1"/>
    </source>
</evidence>
<dbReference type="AlphaFoldDB" id="A0A5C1Q0Z4"/>
<evidence type="ECO:0000313" key="4">
    <source>
        <dbReference type="EMBL" id="MET3602434.1"/>
    </source>
</evidence>
<accession>A0A5C1Q0Z4</accession>
<dbReference type="Gene3D" id="3.90.650.10">
    <property type="entry name" value="PurM-like C-terminal domain"/>
    <property type="match status" value="1"/>
</dbReference>
<feature type="domain" description="PurM-like C-terminal" evidence="3">
    <location>
        <begin position="176"/>
        <end position="329"/>
    </location>
</feature>
<dbReference type="OrthoDB" id="9801934at2"/>
<dbReference type="InterPro" id="IPR016188">
    <property type="entry name" value="PurM-like_N"/>
</dbReference>
<dbReference type="KEGG" id="snn:EWH46_10605"/>
<dbReference type="InterPro" id="IPR010918">
    <property type="entry name" value="PurM-like_C_dom"/>
</dbReference>
<dbReference type="InterPro" id="IPR011854">
    <property type="entry name" value="HypE"/>
</dbReference>
<dbReference type="PANTHER" id="PTHR30303:SF0">
    <property type="entry name" value="CARBAMOYL DEHYDRATASE HYPE"/>
    <property type="match status" value="1"/>
</dbReference>
<name>A0A5C1Q0Z4_9BURK</name>
<reference evidence="5 6" key="1">
    <citation type="submission" date="2019-02" db="EMBL/GenBank/DDBJ databases">
        <title>Complete Genome Sequence and Methylome Analysis of Sphaerotilus natans subsp. sulfidivorans D-507.</title>
        <authorList>
            <person name="Fomenkov A."/>
            <person name="Gridneva E."/>
            <person name="Smolyakov D."/>
            <person name="Dubinina G."/>
            <person name="Vincze T."/>
            <person name="Grabovich M."/>
            <person name="Roberts R.J."/>
        </authorList>
    </citation>
    <scope>NUCLEOTIDE SEQUENCE [LARGE SCALE GENOMIC DNA]</scope>
    <source>
        <strain evidence="5 6">D-507</strain>
    </source>
</reference>
<evidence type="ECO:0000259" key="3">
    <source>
        <dbReference type="Pfam" id="PF02769"/>
    </source>
</evidence>